<proteinExistence type="predicted"/>
<organism evidence="2">
    <name type="scientific">Anguilla anguilla</name>
    <name type="common">European freshwater eel</name>
    <name type="synonym">Muraena anguilla</name>
    <dbReference type="NCBI Taxonomy" id="7936"/>
    <lineage>
        <taxon>Eukaryota</taxon>
        <taxon>Metazoa</taxon>
        <taxon>Chordata</taxon>
        <taxon>Craniata</taxon>
        <taxon>Vertebrata</taxon>
        <taxon>Euteleostomi</taxon>
        <taxon>Actinopterygii</taxon>
        <taxon>Neopterygii</taxon>
        <taxon>Teleostei</taxon>
        <taxon>Anguilliformes</taxon>
        <taxon>Anguillidae</taxon>
        <taxon>Anguilla</taxon>
    </lineage>
</organism>
<feature type="compositionally biased region" description="Basic residues" evidence="1">
    <location>
        <begin position="1"/>
        <end position="14"/>
    </location>
</feature>
<accession>A0A0E9R1Y6</accession>
<dbReference type="AlphaFoldDB" id="A0A0E9R1Y6"/>
<feature type="region of interest" description="Disordered" evidence="1">
    <location>
        <begin position="1"/>
        <end position="29"/>
    </location>
</feature>
<dbReference type="EMBL" id="GBXM01085376">
    <property type="protein sequence ID" value="JAH23201.1"/>
    <property type="molecule type" value="Transcribed_RNA"/>
</dbReference>
<name>A0A0E9R1Y6_ANGAN</name>
<evidence type="ECO:0000313" key="2">
    <source>
        <dbReference type="EMBL" id="JAH23201.1"/>
    </source>
</evidence>
<reference evidence="2" key="2">
    <citation type="journal article" date="2015" name="Fish Shellfish Immunol.">
        <title>Early steps in the European eel (Anguilla anguilla)-Vibrio vulnificus interaction in the gills: Role of the RtxA13 toxin.</title>
        <authorList>
            <person name="Callol A."/>
            <person name="Pajuelo D."/>
            <person name="Ebbesson L."/>
            <person name="Teles M."/>
            <person name="MacKenzie S."/>
            <person name="Amaro C."/>
        </authorList>
    </citation>
    <scope>NUCLEOTIDE SEQUENCE</scope>
</reference>
<reference evidence="2" key="1">
    <citation type="submission" date="2014-11" db="EMBL/GenBank/DDBJ databases">
        <authorList>
            <person name="Amaro Gonzalez C."/>
        </authorList>
    </citation>
    <scope>NUCLEOTIDE SEQUENCE</scope>
</reference>
<protein>
    <submittedName>
        <fullName evidence="2">Uncharacterized protein</fullName>
    </submittedName>
</protein>
<evidence type="ECO:0000256" key="1">
    <source>
        <dbReference type="SAM" id="MobiDB-lite"/>
    </source>
</evidence>
<sequence length="29" mass="3561">MQTHSRSHRSRGQKGRLDNTRKERRLVRN</sequence>